<dbReference type="InterPro" id="IPR029058">
    <property type="entry name" value="AB_hydrolase_fold"/>
</dbReference>
<evidence type="ECO:0000256" key="1">
    <source>
        <dbReference type="ARBA" id="ARBA00010515"/>
    </source>
</evidence>
<dbReference type="InterPro" id="IPR033140">
    <property type="entry name" value="Lipase_GDXG_put_SER_AS"/>
</dbReference>
<protein>
    <submittedName>
        <fullName evidence="5">Alpha/beta hydrolase</fullName>
    </submittedName>
</protein>
<gene>
    <name evidence="5" type="ORF">FEA48_26095</name>
</gene>
<keyword evidence="2 5" id="KW-0378">Hydrolase</keyword>
<dbReference type="AlphaFoldDB" id="A0A5R8ZVH6"/>
<evidence type="ECO:0000313" key="5">
    <source>
        <dbReference type="EMBL" id="TLP70382.1"/>
    </source>
</evidence>
<dbReference type="SUPFAM" id="SSF53474">
    <property type="entry name" value="alpha/beta-Hydrolases"/>
    <property type="match status" value="1"/>
</dbReference>
<name>A0A5R8ZVH6_PSENT</name>
<evidence type="ECO:0000313" key="6">
    <source>
        <dbReference type="Proteomes" id="UP000307510"/>
    </source>
</evidence>
<dbReference type="GO" id="GO:0004806">
    <property type="term" value="F:triacylglycerol lipase activity"/>
    <property type="evidence" value="ECO:0007669"/>
    <property type="project" value="TreeGrafter"/>
</dbReference>
<reference evidence="5 6" key="1">
    <citation type="submission" date="2019-05" db="EMBL/GenBank/DDBJ databases">
        <authorList>
            <person name="Moore K."/>
            <person name="O'Neill P."/>
            <person name="Farbos A."/>
            <person name="Studholme D.J."/>
        </authorList>
    </citation>
    <scope>NUCLEOTIDE SEQUENCE [LARGE SCALE GENOMIC DNA]</scope>
    <source>
        <strain evidence="5 6">DSM 9128</strain>
    </source>
</reference>
<organism evidence="5 6">
    <name type="scientific">Pseudomonas nitroreducens</name>
    <dbReference type="NCBI Taxonomy" id="46680"/>
    <lineage>
        <taxon>Bacteria</taxon>
        <taxon>Pseudomonadati</taxon>
        <taxon>Pseudomonadota</taxon>
        <taxon>Gammaproteobacteria</taxon>
        <taxon>Pseudomonadales</taxon>
        <taxon>Pseudomonadaceae</taxon>
        <taxon>Pseudomonas</taxon>
    </lineage>
</organism>
<proteinExistence type="inferred from homology"/>
<dbReference type="PROSITE" id="PS01173">
    <property type="entry name" value="LIPASE_GDXG_HIS"/>
    <property type="match status" value="1"/>
</dbReference>
<dbReference type="InterPro" id="IPR050300">
    <property type="entry name" value="GDXG_lipolytic_enzyme"/>
</dbReference>
<comment type="caution">
    <text evidence="5">The sequence shown here is derived from an EMBL/GenBank/DDBJ whole genome shotgun (WGS) entry which is preliminary data.</text>
</comment>
<dbReference type="PANTHER" id="PTHR48081:SF30">
    <property type="entry name" value="ACETYL-HYDROLASE LIPR-RELATED"/>
    <property type="match status" value="1"/>
</dbReference>
<feature type="active site" evidence="3">
    <location>
        <position position="160"/>
    </location>
</feature>
<dbReference type="InterPro" id="IPR013094">
    <property type="entry name" value="AB_hydrolase_3"/>
</dbReference>
<dbReference type="PROSITE" id="PS01174">
    <property type="entry name" value="LIPASE_GDXG_SER"/>
    <property type="match status" value="1"/>
</dbReference>
<reference evidence="6" key="2">
    <citation type="submission" date="2019-06" db="EMBL/GenBank/DDBJ databases">
        <title>AzeR, a transcriptional regulator that responds to azelaic acid in Pseudomonas nitroreducens.</title>
        <authorList>
            <person name="Bez C."/>
            <person name="Javvadi S.G."/>
            <person name="Bertani I."/>
            <person name="Devescovi G."/>
            <person name="Studholme D.J."/>
            <person name="Geller A."/>
            <person name="Levy A."/>
            <person name="Venturi V."/>
        </authorList>
    </citation>
    <scope>NUCLEOTIDE SEQUENCE [LARGE SCALE GENOMIC DNA]</scope>
    <source>
        <strain evidence="6">DSM 9128</strain>
    </source>
</reference>
<evidence type="ECO:0000259" key="4">
    <source>
        <dbReference type="Pfam" id="PF07859"/>
    </source>
</evidence>
<comment type="similarity">
    <text evidence="1">Belongs to the 'GDXG' lipolytic enzyme family.</text>
</comment>
<dbReference type="EMBL" id="VASG01000008">
    <property type="protein sequence ID" value="TLP70382.1"/>
    <property type="molecule type" value="Genomic_DNA"/>
</dbReference>
<sequence>MTASVEPQLPLSTRQKLLTATLRGVLNLLFRGLMGPQLPVKAQRTLLRGLTAATLTPRGVHREQTTLGGVPAEVWRPEGVGEGRVILYLHGGAYLIGSPATHRAITANLARRCKAEVWVIDYRLAPEHRFPAQREDAVAAYRALLDKGIPASAIAVAGDSAGGHLTLQLALEAKAQGLPMPGALVTFSPVTDLSAEHLHAPAAGDPLITRAWMDSAMEMFCPPGVPRADARLSPLHADLGGLPPLLIQVGEDEVLRNDSLRFVDAARRYGNTVQLQRFPGCWHVFQAHAGLLDVADRALQDVASFLASHLQAGHPQATSMQGMQR</sequence>
<dbReference type="RefSeq" id="WP_138216391.1">
    <property type="nucleotide sequence ID" value="NZ_VASG01000008.1"/>
</dbReference>
<evidence type="ECO:0000256" key="2">
    <source>
        <dbReference type="ARBA" id="ARBA00022801"/>
    </source>
</evidence>
<dbReference type="InterPro" id="IPR002168">
    <property type="entry name" value="Lipase_GDXG_HIS_AS"/>
</dbReference>
<dbReference type="Proteomes" id="UP000307510">
    <property type="component" value="Unassembled WGS sequence"/>
</dbReference>
<evidence type="ECO:0000256" key="3">
    <source>
        <dbReference type="PROSITE-ProRule" id="PRU10038"/>
    </source>
</evidence>
<dbReference type="Pfam" id="PF07859">
    <property type="entry name" value="Abhydrolase_3"/>
    <property type="match status" value="1"/>
</dbReference>
<feature type="domain" description="Alpha/beta hydrolase fold-3" evidence="4">
    <location>
        <begin position="86"/>
        <end position="286"/>
    </location>
</feature>
<accession>A0A5R8ZVH6</accession>
<dbReference type="PANTHER" id="PTHR48081">
    <property type="entry name" value="AB HYDROLASE SUPERFAMILY PROTEIN C4A8.06C"/>
    <property type="match status" value="1"/>
</dbReference>
<dbReference type="Gene3D" id="3.40.50.1820">
    <property type="entry name" value="alpha/beta hydrolase"/>
    <property type="match status" value="1"/>
</dbReference>